<proteinExistence type="predicted"/>
<gene>
    <name evidence="3" type="ORF">Fot_00367</name>
</gene>
<dbReference type="PANTHER" id="PTHR48040">
    <property type="entry name" value="PLEIOTROPIC DRUG RESISTANCE PROTEIN 1-LIKE ISOFORM X1"/>
    <property type="match status" value="1"/>
</dbReference>
<name>A0ABD1X0Y8_9LAMI</name>
<dbReference type="SUPFAM" id="SSF52540">
    <property type="entry name" value="P-loop containing nucleoside triphosphate hydrolases"/>
    <property type="match status" value="1"/>
</dbReference>
<feature type="domain" description="ABC transporter" evidence="1">
    <location>
        <begin position="199"/>
        <end position="379"/>
    </location>
</feature>
<dbReference type="PANTHER" id="PTHR48040:SF60">
    <property type="entry name" value="ABC TRANSPORTER DOMAIN-CONTAINING PROTEIN"/>
    <property type="match status" value="1"/>
</dbReference>
<dbReference type="Proteomes" id="UP001604277">
    <property type="component" value="Unassembled WGS sequence"/>
</dbReference>
<keyword evidence="4" id="KW-1185">Reference proteome</keyword>
<dbReference type="InterPro" id="IPR003439">
    <property type="entry name" value="ABC_transporter-like_ATP-bd"/>
</dbReference>
<dbReference type="InterPro" id="IPR027417">
    <property type="entry name" value="P-loop_NTPase"/>
</dbReference>
<dbReference type="Gene3D" id="3.40.50.300">
    <property type="entry name" value="P-loop containing nucleotide triphosphate hydrolases"/>
    <property type="match status" value="1"/>
</dbReference>
<evidence type="ECO:0000259" key="2">
    <source>
        <dbReference type="Pfam" id="PF14510"/>
    </source>
</evidence>
<sequence>MGGCDCSLIHSFFLPLPLFIISRCKRQRISFASISTRSWASASVREAFTVPGGDVFQRSERDYNDEDELMWAALERLPTYDRLRKGIMKQVSESGKVVREEVDVANLGIQQKKQLMESILQIVEEDNERFLQRLRNRTDRVGIDIPKIEVRYEHLSIEGDAYVGSRALPTLLNSTLNVIEGFLEKVKIFPSKKRVVKILHDVSGILKPSRITLLLGPPGSGKTTLLKALAGELDKDLRVTGRITYCGHEMSEFIPQRTCAYISQHDLHHGEMTVRETLDFSGRCLGVGTRYDLLAELSRREKDSGIKPDPEIDAFMKATAMAGQKSSLVTDYVLKILGLDICSDIMVGDEMRRGISGGQKKRLTTGEMLVGPAKVFYMD</sequence>
<dbReference type="AlphaFoldDB" id="A0ABD1X0Y8"/>
<evidence type="ECO:0000313" key="3">
    <source>
        <dbReference type="EMBL" id="KAL2555628.1"/>
    </source>
</evidence>
<evidence type="ECO:0000259" key="1">
    <source>
        <dbReference type="Pfam" id="PF00005"/>
    </source>
</evidence>
<feature type="domain" description="Pleiotropic ABC efflux transporter N-terminal" evidence="2">
    <location>
        <begin position="124"/>
        <end position="173"/>
    </location>
</feature>
<protein>
    <submittedName>
        <fullName evidence="3">ABC transporter G family member 34</fullName>
    </submittedName>
</protein>
<dbReference type="Pfam" id="PF14510">
    <property type="entry name" value="ABC_trans_N"/>
    <property type="match status" value="1"/>
</dbReference>
<accession>A0ABD1X0Y8</accession>
<dbReference type="Pfam" id="PF00005">
    <property type="entry name" value="ABC_tran"/>
    <property type="match status" value="1"/>
</dbReference>
<reference evidence="4" key="1">
    <citation type="submission" date="2024-07" db="EMBL/GenBank/DDBJ databases">
        <title>Two chromosome-level genome assemblies of Korean endemic species Abeliophyllum distichum and Forsythia ovata (Oleaceae).</title>
        <authorList>
            <person name="Jang H."/>
        </authorList>
    </citation>
    <scope>NUCLEOTIDE SEQUENCE [LARGE SCALE GENOMIC DNA]</scope>
</reference>
<dbReference type="EMBL" id="JBFOLJ010000001">
    <property type="protein sequence ID" value="KAL2555628.1"/>
    <property type="molecule type" value="Genomic_DNA"/>
</dbReference>
<comment type="caution">
    <text evidence="3">The sequence shown here is derived from an EMBL/GenBank/DDBJ whole genome shotgun (WGS) entry which is preliminary data.</text>
</comment>
<organism evidence="3 4">
    <name type="scientific">Forsythia ovata</name>
    <dbReference type="NCBI Taxonomy" id="205694"/>
    <lineage>
        <taxon>Eukaryota</taxon>
        <taxon>Viridiplantae</taxon>
        <taxon>Streptophyta</taxon>
        <taxon>Embryophyta</taxon>
        <taxon>Tracheophyta</taxon>
        <taxon>Spermatophyta</taxon>
        <taxon>Magnoliopsida</taxon>
        <taxon>eudicotyledons</taxon>
        <taxon>Gunneridae</taxon>
        <taxon>Pentapetalae</taxon>
        <taxon>asterids</taxon>
        <taxon>lamiids</taxon>
        <taxon>Lamiales</taxon>
        <taxon>Oleaceae</taxon>
        <taxon>Forsythieae</taxon>
        <taxon>Forsythia</taxon>
    </lineage>
</organism>
<evidence type="ECO:0000313" key="4">
    <source>
        <dbReference type="Proteomes" id="UP001604277"/>
    </source>
</evidence>
<dbReference type="InterPro" id="IPR029481">
    <property type="entry name" value="ABC_trans_N"/>
</dbReference>